<evidence type="ECO:0000313" key="5">
    <source>
        <dbReference type="EMBL" id="KKI51700.1"/>
    </source>
</evidence>
<dbReference type="OrthoDB" id="9778008at2"/>
<dbReference type="CDD" id="cd02208">
    <property type="entry name" value="cupin_RmlC-like"/>
    <property type="match status" value="1"/>
</dbReference>
<dbReference type="InterPro" id="IPR003313">
    <property type="entry name" value="AraC-bd"/>
</dbReference>
<dbReference type="SMART" id="SM00342">
    <property type="entry name" value="HTH_ARAC"/>
    <property type="match status" value="1"/>
</dbReference>
<dbReference type="InterPro" id="IPR014710">
    <property type="entry name" value="RmlC-like_jellyroll"/>
</dbReference>
<sequence length="297" mass="33913">MQLQEIVIDQALRELTPRGTPAFPLEMYCNDISEFITHYVPWHWHTEIEFGYVLNGNMVIEYTGHKVNLSPGDGFFINSNELHAMRPLNDGPCETVNIVFSAEVIAGAPHSIYENKYVLPLMANREVAVVPLFQTEAWQKSLLSLLKKAFLDYTGAGCGYELLTRNHLSSAWLLLFEKSGHPALADRRAHNIHMKKALTFIHKNYMQPVSLKDIAQSANMSARSCCRYFQKQLGMTPFAYLLEYRIKIAAELLLNTDKPVTEICFETGFHDASYFTKTFRELTGYTPMSFRRNKSGL</sequence>
<keyword evidence="1" id="KW-0805">Transcription regulation</keyword>
<dbReference type="Pfam" id="PF12833">
    <property type="entry name" value="HTH_18"/>
    <property type="match status" value="1"/>
</dbReference>
<name>A0A0M2NNB3_9FIRM</name>
<comment type="caution">
    <text evidence="5">The sequence shown here is derived from an EMBL/GenBank/DDBJ whole genome shotgun (WGS) entry which is preliminary data.</text>
</comment>
<dbReference type="RefSeq" id="WP_046442779.1">
    <property type="nucleotide sequence ID" value="NZ_LAYJ01000068.1"/>
</dbReference>
<dbReference type="Pfam" id="PF02311">
    <property type="entry name" value="AraC_binding"/>
    <property type="match status" value="1"/>
</dbReference>
<dbReference type="InterPro" id="IPR018062">
    <property type="entry name" value="HTH_AraC-typ_CS"/>
</dbReference>
<keyword evidence="6" id="KW-1185">Reference proteome</keyword>
<proteinExistence type="predicted"/>
<accession>A0A0M2NNB3</accession>
<evidence type="ECO:0000256" key="3">
    <source>
        <dbReference type="ARBA" id="ARBA00023163"/>
    </source>
</evidence>
<evidence type="ECO:0000256" key="1">
    <source>
        <dbReference type="ARBA" id="ARBA00023015"/>
    </source>
</evidence>
<feature type="domain" description="HTH araC/xylS-type" evidence="4">
    <location>
        <begin position="195"/>
        <end position="293"/>
    </location>
</feature>
<dbReference type="SUPFAM" id="SSF46689">
    <property type="entry name" value="Homeodomain-like"/>
    <property type="match status" value="2"/>
</dbReference>
<dbReference type="EMBL" id="LAYJ01000068">
    <property type="protein sequence ID" value="KKI51700.1"/>
    <property type="molecule type" value="Genomic_DNA"/>
</dbReference>
<keyword evidence="2" id="KW-0238">DNA-binding</keyword>
<dbReference type="PROSITE" id="PS01124">
    <property type="entry name" value="HTH_ARAC_FAMILY_2"/>
    <property type="match status" value="1"/>
</dbReference>
<dbReference type="InterPro" id="IPR020449">
    <property type="entry name" value="Tscrpt_reg_AraC-type_HTH"/>
</dbReference>
<protein>
    <submittedName>
        <fullName evidence="5">Transcriptional regulator, AraC family</fullName>
    </submittedName>
</protein>
<dbReference type="PANTHER" id="PTHR43280">
    <property type="entry name" value="ARAC-FAMILY TRANSCRIPTIONAL REGULATOR"/>
    <property type="match status" value="1"/>
</dbReference>
<gene>
    <name evidence="5" type="ORF">CHK_0867</name>
</gene>
<keyword evidence="3" id="KW-0804">Transcription</keyword>
<organism evidence="5 6">
    <name type="scientific">Christensenella hongkongensis</name>
    <dbReference type="NCBI Taxonomy" id="270498"/>
    <lineage>
        <taxon>Bacteria</taxon>
        <taxon>Bacillati</taxon>
        <taxon>Bacillota</taxon>
        <taxon>Clostridia</taxon>
        <taxon>Christensenellales</taxon>
        <taxon>Christensenellaceae</taxon>
        <taxon>Christensenella</taxon>
    </lineage>
</organism>
<dbReference type="InterPro" id="IPR018060">
    <property type="entry name" value="HTH_AraC"/>
</dbReference>
<evidence type="ECO:0000259" key="4">
    <source>
        <dbReference type="PROSITE" id="PS01124"/>
    </source>
</evidence>
<dbReference type="Gene3D" id="1.10.10.60">
    <property type="entry name" value="Homeodomain-like"/>
    <property type="match status" value="2"/>
</dbReference>
<reference evidence="5 6" key="1">
    <citation type="submission" date="2015-04" db="EMBL/GenBank/DDBJ databases">
        <title>Draft genome sequence of bacteremic isolate Catabacter hongkongensis type strain HKU16T.</title>
        <authorList>
            <person name="Lau S.K."/>
            <person name="Teng J.L."/>
            <person name="Huang Y."/>
            <person name="Curreem S.O."/>
            <person name="Tsui S.K."/>
            <person name="Woo P.C."/>
        </authorList>
    </citation>
    <scope>NUCLEOTIDE SEQUENCE [LARGE SCALE GENOMIC DNA]</scope>
    <source>
        <strain evidence="5 6">HKU16</strain>
    </source>
</reference>
<dbReference type="PROSITE" id="PS00041">
    <property type="entry name" value="HTH_ARAC_FAMILY_1"/>
    <property type="match status" value="1"/>
</dbReference>
<dbReference type="PANTHER" id="PTHR43280:SF28">
    <property type="entry name" value="HTH-TYPE TRANSCRIPTIONAL ACTIVATOR RHAS"/>
    <property type="match status" value="1"/>
</dbReference>
<evidence type="ECO:0000313" key="6">
    <source>
        <dbReference type="Proteomes" id="UP000034076"/>
    </source>
</evidence>
<evidence type="ECO:0000256" key="2">
    <source>
        <dbReference type="ARBA" id="ARBA00023125"/>
    </source>
</evidence>
<dbReference type="InterPro" id="IPR009057">
    <property type="entry name" value="Homeodomain-like_sf"/>
</dbReference>
<dbReference type="GO" id="GO:0003700">
    <property type="term" value="F:DNA-binding transcription factor activity"/>
    <property type="evidence" value="ECO:0007669"/>
    <property type="project" value="InterPro"/>
</dbReference>
<dbReference type="PRINTS" id="PR00032">
    <property type="entry name" value="HTHARAC"/>
</dbReference>
<dbReference type="STRING" id="270498.CHK_0867"/>
<dbReference type="GO" id="GO:0043565">
    <property type="term" value="F:sequence-specific DNA binding"/>
    <property type="evidence" value="ECO:0007669"/>
    <property type="project" value="InterPro"/>
</dbReference>
<dbReference type="AlphaFoldDB" id="A0A0M2NNB3"/>
<dbReference type="InterPro" id="IPR037923">
    <property type="entry name" value="HTH-like"/>
</dbReference>
<dbReference type="Gene3D" id="2.60.120.10">
    <property type="entry name" value="Jelly Rolls"/>
    <property type="match status" value="1"/>
</dbReference>
<dbReference type="Proteomes" id="UP000034076">
    <property type="component" value="Unassembled WGS sequence"/>
</dbReference>
<dbReference type="SUPFAM" id="SSF51215">
    <property type="entry name" value="Regulatory protein AraC"/>
    <property type="match status" value="1"/>
</dbReference>